<protein>
    <recommendedName>
        <fullName evidence="2">PGG domain-containing protein</fullName>
    </recommendedName>
</protein>
<dbReference type="PANTHER" id="PTHR24177">
    <property type="entry name" value="CASKIN"/>
    <property type="match status" value="1"/>
</dbReference>
<gene>
    <name evidence="3" type="ORF">PVL29_009416</name>
</gene>
<dbReference type="Proteomes" id="UP001168098">
    <property type="component" value="Unassembled WGS sequence"/>
</dbReference>
<evidence type="ECO:0000259" key="2">
    <source>
        <dbReference type="Pfam" id="PF13962"/>
    </source>
</evidence>
<evidence type="ECO:0000313" key="4">
    <source>
        <dbReference type="Proteomes" id="UP001168098"/>
    </source>
</evidence>
<keyword evidence="1" id="KW-1133">Transmembrane helix</keyword>
<dbReference type="AlphaFoldDB" id="A0AA38ZYK4"/>
<dbReference type="PANTHER" id="PTHR24177:SF103">
    <property type="entry name" value="PGG DOMAIN-CONTAINING PROTEIN"/>
    <property type="match status" value="1"/>
</dbReference>
<feature type="transmembrane region" description="Helical" evidence="1">
    <location>
        <begin position="520"/>
        <end position="544"/>
    </location>
</feature>
<feature type="transmembrane region" description="Helical" evidence="1">
    <location>
        <begin position="564"/>
        <end position="590"/>
    </location>
</feature>
<dbReference type="InterPro" id="IPR026961">
    <property type="entry name" value="PGG_dom"/>
</dbReference>
<keyword evidence="1" id="KW-0812">Transmembrane</keyword>
<keyword evidence="1" id="KW-0472">Membrane</keyword>
<keyword evidence="4" id="KW-1185">Reference proteome</keyword>
<comment type="caution">
    <text evidence="3">The sequence shown here is derived from an EMBL/GenBank/DDBJ whole genome shotgun (WGS) entry which is preliminary data.</text>
</comment>
<accession>A0AA38ZYK4</accession>
<organism evidence="3 4">
    <name type="scientific">Vitis rotundifolia</name>
    <name type="common">Muscadine grape</name>
    <dbReference type="NCBI Taxonomy" id="103349"/>
    <lineage>
        <taxon>Eukaryota</taxon>
        <taxon>Viridiplantae</taxon>
        <taxon>Streptophyta</taxon>
        <taxon>Embryophyta</taxon>
        <taxon>Tracheophyta</taxon>
        <taxon>Spermatophyta</taxon>
        <taxon>Magnoliopsida</taxon>
        <taxon>eudicotyledons</taxon>
        <taxon>Gunneridae</taxon>
        <taxon>Pentapetalae</taxon>
        <taxon>rosids</taxon>
        <taxon>Vitales</taxon>
        <taxon>Vitaceae</taxon>
        <taxon>Viteae</taxon>
        <taxon>Vitis</taxon>
    </lineage>
</organism>
<dbReference type="InterPro" id="IPR002110">
    <property type="entry name" value="Ankyrin_rpt"/>
</dbReference>
<dbReference type="Gene3D" id="1.25.40.20">
    <property type="entry name" value="Ankyrin repeat-containing domain"/>
    <property type="match status" value="2"/>
</dbReference>
<proteinExistence type="predicted"/>
<reference evidence="3 4" key="1">
    <citation type="journal article" date="2023" name="BMC Biotechnol.">
        <title>Vitis rotundifolia cv Carlos genome sequencing.</title>
        <authorList>
            <person name="Huff M."/>
            <person name="Hulse-Kemp A."/>
            <person name="Scheffler B."/>
            <person name="Youngblood R."/>
            <person name="Simpson S."/>
            <person name="Babiker E."/>
            <person name="Staton M."/>
        </authorList>
    </citation>
    <scope>NUCLEOTIDE SEQUENCE [LARGE SCALE GENOMIC DNA]</scope>
    <source>
        <tissue evidence="3">Leaf</tissue>
    </source>
</reference>
<dbReference type="InterPro" id="IPR036770">
    <property type="entry name" value="Ankyrin_rpt-contain_sf"/>
</dbReference>
<evidence type="ECO:0000313" key="3">
    <source>
        <dbReference type="EMBL" id="KAJ9697577.1"/>
    </source>
</evidence>
<name>A0AA38ZYK4_VITRO</name>
<dbReference type="GO" id="GO:0016020">
    <property type="term" value="C:membrane"/>
    <property type="evidence" value="ECO:0007669"/>
    <property type="project" value="TreeGrafter"/>
</dbReference>
<feature type="transmembrane region" description="Helical" evidence="1">
    <location>
        <begin position="596"/>
        <end position="615"/>
    </location>
</feature>
<feature type="domain" description="PGG" evidence="2">
    <location>
        <begin position="475"/>
        <end position="587"/>
    </location>
</feature>
<dbReference type="SMART" id="SM00248">
    <property type="entry name" value="ANK"/>
    <property type="match status" value="6"/>
</dbReference>
<dbReference type="Pfam" id="PF12796">
    <property type="entry name" value="Ank_2"/>
    <property type="match status" value="1"/>
</dbReference>
<dbReference type="EMBL" id="JARBHA010000007">
    <property type="protein sequence ID" value="KAJ9697577.1"/>
    <property type="molecule type" value="Genomic_DNA"/>
</dbReference>
<dbReference type="Pfam" id="PF13962">
    <property type="entry name" value="PGG"/>
    <property type="match status" value="1"/>
</dbReference>
<dbReference type="SUPFAM" id="SSF48403">
    <property type="entry name" value="Ankyrin repeat"/>
    <property type="match status" value="2"/>
</dbReference>
<feature type="transmembrane region" description="Helical" evidence="1">
    <location>
        <begin position="477"/>
        <end position="500"/>
    </location>
</feature>
<sequence length="664" mass="75360">MKIDTLKNTALHIAVESRRGDIVGKLVEQITKSTKKNPVDVLSIKNESGNDPLHLAASLGNIGMCECITGEYKQLLGKRNKKSETPLFLAVRHGKKDVFLWLYKEFENDTAAHECCGIESGGTVLHCAIEGGYFDLAFQIIQMDENPNLKGKHLMDYLDNGKSPLHLLAEKPTAFRSWIHLGLFKKIIYNCIFVEELIPETSHESPQHPKNHQTCINFFQKPWQMIKLPDQQSPSNFCSWLRSIKLIISKALLVIRLRIPGSSEIRKLKEKKEMHIRSCQIMERLLERAQSYQKPPEKSNIQVSQYIVHKATSKGCHSEHEYFRRGQGRSTPILIAASNGIVEMVEKTLQDIPVTIYDKDSTGKNIVLLAVENRQSHLYDFLLKSSHLRDNFGKDLALHAMDEHGNSALHLAAELKNYESWLIPSSSLLMHWEVKWYEYVKKSLRPNVPASPNESQKTPDQIFTEKHKKLLEKSKEWLNSTCNSCSFIAALIATVAFASSATVPGGVDQDTGKPIFQHHLAFRFFAISALVALCSSFISLLVFFDLLTSKCQYKDFSKNVPRNLFFGFTSLFISMAAMLICFISGHLLMLDNQLKYYAAVPVYAVTFLVITFISLQKFPSFLALVRAKFHNVPERIYKEDPLYGFHFSLCLSAKRTLCHGDGQT</sequence>
<evidence type="ECO:0000256" key="1">
    <source>
        <dbReference type="SAM" id="Phobius"/>
    </source>
</evidence>